<protein>
    <submittedName>
        <fullName evidence="2">Paraquat-inducible protein A</fullName>
    </submittedName>
</protein>
<gene>
    <name evidence="2" type="ORF">IMZ28_06435</name>
</gene>
<accession>A0A7M1S202</accession>
<proteinExistence type="predicted"/>
<feature type="transmembrane region" description="Helical" evidence="1">
    <location>
        <begin position="176"/>
        <end position="196"/>
    </location>
</feature>
<feature type="transmembrane region" description="Helical" evidence="1">
    <location>
        <begin position="98"/>
        <end position="127"/>
    </location>
</feature>
<name>A0A7M1S202_9BACT</name>
<dbReference type="AlphaFoldDB" id="A0A7M1S202"/>
<dbReference type="Proteomes" id="UP000595074">
    <property type="component" value="Chromosome"/>
</dbReference>
<reference evidence="2 3" key="1">
    <citation type="submission" date="2020-10" db="EMBL/GenBank/DDBJ databases">
        <title>The genome of sulfurovum sp.</title>
        <authorList>
            <person name="Xie S."/>
            <person name="Shao Z."/>
            <person name="Jiang L."/>
        </authorList>
    </citation>
    <scope>NUCLEOTIDE SEQUENCE [LARGE SCALE GENOMIC DNA]</scope>
    <source>
        <strain evidence="2 3">ST-419</strain>
    </source>
</reference>
<dbReference type="EMBL" id="CP063164">
    <property type="protein sequence ID" value="QOR61102.1"/>
    <property type="molecule type" value="Genomic_DNA"/>
</dbReference>
<evidence type="ECO:0000313" key="3">
    <source>
        <dbReference type="Proteomes" id="UP000595074"/>
    </source>
</evidence>
<dbReference type="Pfam" id="PF04403">
    <property type="entry name" value="PqiA"/>
    <property type="match status" value="1"/>
</dbReference>
<feature type="transmembrane region" description="Helical" evidence="1">
    <location>
        <begin position="148"/>
        <end position="170"/>
    </location>
</feature>
<keyword evidence="1" id="KW-0472">Membrane</keyword>
<dbReference type="KEGG" id="sinu:IMZ28_06435"/>
<organism evidence="2 3">
    <name type="scientific">Sulfurovum indicum</name>
    <dbReference type="NCBI Taxonomy" id="2779528"/>
    <lineage>
        <taxon>Bacteria</taxon>
        <taxon>Pseudomonadati</taxon>
        <taxon>Campylobacterota</taxon>
        <taxon>Epsilonproteobacteria</taxon>
        <taxon>Campylobacterales</taxon>
        <taxon>Sulfurovaceae</taxon>
        <taxon>Sulfurovum</taxon>
    </lineage>
</organism>
<keyword evidence="1" id="KW-1133">Transmembrane helix</keyword>
<keyword evidence="1" id="KW-0812">Transmembrane</keyword>
<dbReference type="InterPro" id="IPR007498">
    <property type="entry name" value="PqiA-like"/>
</dbReference>
<sequence length="214" mass="24900">MKIETEDELDTLIICPKCHTVHKEIPIKDGAKACCRECKSVLYRYDSKLISHGLALSITALIFFLLANLFPLVKIEIFGHTQYITLTSTFMSLFENGFFVVGFLCIFFIFIFPLMIISIYLVLFLLLKFKSAPNLLKELLVLLHHIKPWSMTEIFLVSIFVALVKLIGYAQIHMGVSFWALIAFVFIDIYLSRNIHLSEIWMLRKRLFQQNREI</sequence>
<feature type="transmembrane region" description="Helical" evidence="1">
    <location>
        <begin position="49"/>
        <end position="70"/>
    </location>
</feature>
<evidence type="ECO:0000313" key="2">
    <source>
        <dbReference type="EMBL" id="QOR61102.1"/>
    </source>
</evidence>
<dbReference type="RefSeq" id="WP_197547774.1">
    <property type="nucleotide sequence ID" value="NZ_CP063164.1"/>
</dbReference>
<keyword evidence="3" id="KW-1185">Reference proteome</keyword>
<evidence type="ECO:0000256" key="1">
    <source>
        <dbReference type="SAM" id="Phobius"/>
    </source>
</evidence>